<dbReference type="Proteomes" id="UP000546584">
    <property type="component" value="Unassembled WGS sequence"/>
</dbReference>
<dbReference type="PANTHER" id="PTHR23028:SF53">
    <property type="entry name" value="ACYL_TRANSF_3 DOMAIN-CONTAINING PROTEIN"/>
    <property type="match status" value="1"/>
</dbReference>
<dbReference type="GO" id="GO:0016020">
    <property type="term" value="C:membrane"/>
    <property type="evidence" value="ECO:0007669"/>
    <property type="project" value="TreeGrafter"/>
</dbReference>
<dbReference type="EMBL" id="JACAQR010000030">
    <property type="protein sequence ID" value="NWD44354.1"/>
    <property type="molecule type" value="Genomic_DNA"/>
</dbReference>
<feature type="transmembrane region" description="Helical" evidence="1">
    <location>
        <begin position="259"/>
        <end position="279"/>
    </location>
</feature>
<feature type="transmembrane region" description="Helical" evidence="1">
    <location>
        <begin position="36"/>
        <end position="53"/>
    </location>
</feature>
<organism evidence="4 5">
    <name type="scientific">Pseudomonas yamanorum</name>
    <dbReference type="NCBI Taxonomy" id="515393"/>
    <lineage>
        <taxon>Bacteria</taxon>
        <taxon>Pseudomonadati</taxon>
        <taxon>Pseudomonadota</taxon>
        <taxon>Gammaproteobacteria</taxon>
        <taxon>Pseudomonadales</taxon>
        <taxon>Pseudomonadaceae</taxon>
        <taxon>Pseudomonas</taxon>
    </lineage>
</organism>
<dbReference type="GO" id="GO:0009103">
    <property type="term" value="P:lipopolysaccharide biosynthetic process"/>
    <property type="evidence" value="ECO:0007669"/>
    <property type="project" value="TreeGrafter"/>
</dbReference>
<reference evidence="4 5" key="1">
    <citation type="submission" date="2020-04" db="EMBL/GenBank/DDBJ databases">
        <title>Molecular characterization of pseudomonads from Agaricus bisporus reveal novel blotch 2 pathogens in Western Europe.</title>
        <authorList>
            <person name="Taparia T."/>
            <person name="Krijger M."/>
            <person name="Haynes E."/>
            <person name="Elpinstone J.G."/>
            <person name="Noble R."/>
            <person name="Van Der Wolf J."/>
        </authorList>
    </citation>
    <scope>NUCLEOTIDE SEQUENCE [LARGE SCALE GENOMIC DNA]</scope>
    <source>
        <strain evidence="4 5">IPO3753</strain>
    </source>
</reference>
<feature type="transmembrane region" description="Helical" evidence="1">
    <location>
        <begin position="386"/>
        <end position="407"/>
    </location>
</feature>
<feature type="transmembrane region" description="Helical" evidence="1">
    <location>
        <begin position="225"/>
        <end position="247"/>
    </location>
</feature>
<keyword evidence="1" id="KW-1133">Transmembrane helix</keyword>
<gene>
    <name evidence="4" type="ORF">HX826_20965</name>
</gene>
<comment type="caution">
    <text evidence="4">The sequence shown here is derived from an EMBL/GenBank/DDBJ whole genome shotgun (WGS) entry which is preliminary data.</text>
</comment>
<feature type="transmembrane region" description="Helical" evidence="1">
    <location>
        <begin position="352"/>
        <end position="374"/>
    </location>
</feature>
<sequence length="706" mass="79049">MDFDKKTKIKMTPPPMKERSLHQHNRHIDYRPDIDGLRALAVLAVVIFHAFPVALKGGFIGVDIFFVISGYLISSIIFKSLDKGCFSFVEFYVRRIRRIFPALIIMMLACFIAGWFLLMAVEFKFIGKHIAAGIAFIQNIILFQESGYFDTASELKPLLHLWSLGIEEQFYLFFPMLALCVWKVRRVALYVLIVCVLLSFGLNVSDVKSEPSAAFYLPFGRAWELLIGTLLAYESLYNRVTLTRALASCGFRSHLAERLAVWVRSATAVSGFLLLIGALCTIHKGLPFPGASAVAPVLGAALIILAGPHAWLNRSLFSLRPMVWLGLISYPLYLWHWPILTFLKIINVDAPAAGWVLAAVLLSILLAVATFLFIEKPFRSGPPLRKSSAILLLLGIAMGAAGFTVFVKNGLPERMPEREAFAQYFENSWPEQAYVVKHGLAKTYRLECDFFNFDSYRAGHPTNDPVERIADACYTPQTDTSVMIWGDSHAQQLYHGLREELPSDISILQVATSGCMAYLPNPDYPRAKNCEKSNALALNVIKEKMPAVVIIAQFAGLDQSNDLKALARQLKSYGVTNLIVVGPVPRYERPLYQLIVRQYWPEPPRRINAHFAPEVREADESLKQLYGNGQSGFDYLSARDVFCDNTGCLTYLGADPKQGLVTFDYGHLTSIASVFLSRSALAPLVMSKLHRAFNSQKFDPLKMGYE</sequence>
<keyword evidence="4" id="KW-0808">Transferase</keyword>
<evidence type="ECO:0000259" key="3">
    <source>
        <dbReference type="Pfam" id="PF19040"/>
    </source>
</evidence>
<evidence type="ECO:0000313" key="4">
    <source>
        <dbReference type="EMBL" id="NWD44354.1"/>
    </source>
</evidence>
<keyword evidence="4" id="KW-0012">Acyltransferase</keyword>
<dbReference type="InterPro" id="IPR002656">
    <property type="entry name" value="Acyl_transf_3_dom"/>
</dbReference>
<dbReference type="Pfam" id="PF01757">
    <property type="entry name" value="Acyl_transf_3"/>
    <property type="match status" value="1"/>
</dbReference>
<dbReference type="PANTHER" id="PTHR23028">
    <property type="entry name" value="ACETYLTRANSFERASE"/>
    <property type="match status" value="1"/>
</dbReference>
<dbReference type="AlphaFoldDB" id="A0AAJ3H8B3"/>
<dbReference type="RefSeq" id="WP_177026778.1">
    <property type="nucleotide sequence ID" value="NZ_JACAQR010000030.1"/>
</dbReference>
<keyword evidence="1" id="KW-0472">Membrane</keyword>
<feature type="transmembrane region" description="Helical" evidence="1">
    <location>
        <begin position="187"/>
        <end position="205"/>
    </location>
</feature>
<feature type="transmembrane region" description="Helical" evidence="1">
    <location>
        <begin position="324"/>
        <end position="346"/>
    </location>
</feature>
<protein>
    <submittedName>
        <fullName evidence="4">Acyltransferase</fullName>
    </submittedName>
</protein>
<evidence type="ECO:0000259" key="2">
    <source>
        <dbReference type="Pfam" id="PF01757"/>
    </source>
</evidence>
<feature type="domain" description="Acyltransferase 3" evidence="2">
    <location>
        <begin position="33"/>
        <end position="370"/>
    </location>
</feature>
<evidence type="ECO:0000256" key="1">
    <source>
        <dbReference type="SAM" id="Phobius"/>
    </source>
</evidence>
<accession>A0AAJ3H8B3</accession>
<feature type="transmembrane region" description="Helical" evidence="1">
    <location>
        <begin position="291"/>
        <end position="312"/>
    </location>
</feature>
<feature type="transmembrane region" description="Helical" evidence="1">
    <location>
        <begin position="159"/>
        <end position="180"/>
    </location>
</feature>
<dbReference type="GO" id="GO:0016747">
    <property type="term" value="F:acyltransferase activity, transferring groups other than amino-acyl groups"/>
    <property type="evidence" value="ECO:0007669"/>
    <property type="project" value="InterPro"/>
</dbReference>
<feature type="transmembrane region" description="Helical" evidence="1">
    <location>
        <begin position="99"/>
        <end position="118"/>
    </location>
</feature>
<dbReference type="Pfam" id="PF19040">
    <property type="entry name" value="SGNH"/>
    <property type="match status" value="1"/>
</dbReference>
<feature type="domain" description="SGNH" evidence="3">
    <location>
        <begin position="470"/>
        <end position="677"/>
    </location>
</feature>
<feature type="transmembrane region" description="Helical" evidence="1">
    <location>
        <begin position="59"/>
        <end position="78"/>
    </location>
</feature>
<dbReference type="InterPro" id="IPR043968">
    <property type="entry name" value="SGNH"/>
</dbReference>
<name>A0AAJ3H8B3_9PSED</name>
<dbReference type="InterPro" id="IPR050879">
    <property type="entry name" value="Acyltransferase_3"/>
</dbReference>
<proteinExistence type="predicted"/>
<keyword evidence="1" id="KW-0812">Transmembrane</keyword>
<evidence type="ECO:0000313" key="5">
    <source>
        <dbReference type="Proteomes" id="UP000546584"/>
    </source>
</evidence>